<keyword evidence="2" id="KW-0472">Membrane</keyword>
<name>A0A433SPV0_ELYCH</name>
<keyword evidence="3" id="KW-0732">Signal</keyword>
<accession>A0A433SPV0</accession>
<dbReference type="AlphaFoldDB" id="A0A433SPV0"/>
<keyword evidence="5" id="KW-1185">Reference proteome</keyword>
<evidence type="ECO:0000256" key="2">
    <source>
        <dbReference type="SAM" id="Phobius"/>
    </source>
</evidence>
<keyword evidence="2" id="KW-1133">Transmembrane helix</keyword>
<organism evidence="4 5">
    <name type="scientific">Elysia chlorotica</name>
    <name type="common">Eastern emerald elysia</name>
    <name type="synonym">Sea slug</name>
    <dbReference type="NCBI Taxonomy" id="188477"/>
    <lineage>
        <taxon>Eukaryota</taxon>
        <taxon>Metazoa</taxon>
        <taxon>Spiralia</taxon>
        <taxon>Lophotrochozoa</taxon>
        <taxon>Mollusca</taxon>
        <taxon>Gastropoda</taxon>
        <taxon>Heterobranchia</taxon>
        <taxon>Euthyneura</taxon>
        <taxon>Panpulmonata</taxon>
        <taxon>Sacoglossa</taxon>
        <taxon>Placobranchoidea</taxon>
        <taxon>Plakobranchidae</taxon>
        <taxon>Elysia</taxon>
    </lineage>
</organism>
<evidence type="ECO:0000256" key="1">
    <source>
        <dbReference type="SAM" id="MobiDB-lite"/>
    </source>
</evidence>
<feature type="chain" id="PRO_5019333452" evidence="3">
    <location>
        <begin position="20"/>
        <end position="205"/>
    </location>
</feature>
<evidence type="ECO:0000256" key="3">
    <source>
        <dbReference type="SAM" id="SignalP"/>
    </source>
</evidence>
<feature type="signal peptide" evidence="3">
    <location>
        <begin position="1"/>
        <end position="19"/>
    </location>
</feature>
<gene>
    <name evidence="4" type="ORF">EGW08_020984</name>
</gene>
<feature type="compositionally biased region" description="Gly residues" evidence="1">
    <location>
        <begin position="83"/>
        <end position="105"/>
    </location>
</feature>
<keyword evidence="2" id="KW-0812">Transmembrane</keyword>
<evidence type="ECO:0000313" key="5">
    <source>
        <dbReference type="Proteomes" id="UP000271974"/>
    </source>
</evidence>
<sequence length="205" mass="20794">MSSMIRVFGLAFLVCYVSSASTTAAPGMSATQPRPSTAVPTTTTTTTTTAAPTTRKPTVKPATTARNNPGSGVTAKPTNKPVGVGGVTGGGTGGGTGGVNGGGAGSSNSKVTTPFSWPFVNTNNNNIPTCTSSCDGDIKTLMQAQKKSEACSQWKVVLKCLEDNTCTSQLSSEIDQVNAYCGCTTLYAGTFLVMIMAALALTIKS</sequence>
<proteinExistence type="predicted"/>
<feature type="compositionally biased region" description="Low complexity" evidence="1">
    <location>
        <begin position="33"/>
        <end position="65"/>
    </location>
</feature>
<evidence type="ECO:0000313" key="4">
    <source>
        <dbReference type="EMBL" id="RUS71249.1"/>
    </source>
</evidence>
<reference evidence="4 5" key="1">
    <citation type="submission" date="2019-01" db="EMBL/GenBank/DDBJ databases">
        <title>A draft genome assembly of the solar-powered sea slug Elysia chlorotica.</title>
        <authorList>
            <person name="Cai H."/>
            <person name="Li Q."/>
            <person name="Fang X."/>
            <person name="Li J."/>
            <person name="Curtis N.E."/>
            <person name="Altenburger A."/>
            <person name="Shibata T."/>
            <person name="Feng M."/>
            <person name="Maeda T."/>
            <person name="Schwartz J.A."/>
            <person name="Shigenobu S."/>
            <person name="Lundholm N."/>
            <person name="Nishiyama T."/>
            <person name="Yang H."/>
            <person name="Hasebe M."/>
            <person name="Li S."/>
            <person name="Pierce S.K."/>
            <person name="Wang J."/>
        </authorList>
    </citation>
    <scope>NUCLEOTIDE SEQUENCE [LARGE SCALE GENOMIC DNA]</scope>
    <source>
        <strain evidence="4">EC2010</strain>
        <tissue evidence="4">Whole organism of an adult</tissue>
    </source>
</reference>
<dbReference type="EMBL" id="RQTK01001246">
    <property type="protein sequence ID" value="RUS71249.1"/>
    <property type="molecule type" value="Genomic_DNA"/>
</dbReference>
<comment type="caution">
    <text evidence="4">The sequence shown here is derived from an EMBL/GenBank/DDBJ whole genome shotgun (WGS) entry which is preliminary data.</text>
</comment>
<protein>
    <submittedName>
        <fullName evidence="4">Uncharacterized protein</fullName>
    </submittedName>
</protein>
<dbReference type="Proteomes" id="UP000271974">
    <property type="component" value="Unassembled WGS sequence"/>
</dbReference>
<feature type="region of interest" description="Disordered" evidence="1">
    <location>
        <begin position="24"/>
        <end position="107"/>
    </location>
</feature>
<feature type="transmembrane region" description="Helical" evidence="2">
    <location>
        <begin position="186"/>
        <end position="203"/>
    </location>
</feature>